<dbReference type="Proteomes" id="UP000606463">
    <property type="component" value="Unassembled WGS sequence"/>
</dbReference>
<dbReference type="GO" id="GO:0016787">
    <property type="term" value="F:hydrolase activity"/>
    <property type="evidence" value="ECO:0007669"/>
    <property type="project" value="UniProtKB-KW"/>
</dbReference>
<dbReference type="AlphaFoldDB" id="A0A9D1CG38"/>
<comment type="caution">
    <text evidence="2">The sequence shown here is derived from an EMBL/GenBank/DDBJ whole genome shotgun (WGS) entry which is preliminary data.</text>
</comment>
<organism evidence="2 3">
    <name type="scientific">Aquifex aeolicus</name>
    <dbReference type="NCBI Taxonomy" id="63363"/>
    <lineage>
        <taxon>Bacteria</taxon>
        <taxon>Pseudomonadati</taxon>
        <taxon>Aquificota</taxon>
        <taxon>Aquificia</taxon>
        <taxon>Aquificales</taxon>
        <taxon>Aquificaceae</taxon>
        <taxon>Aquifex</taxon>
    </lineage>
</organism>
<dbReference type="Pfam" id="PF04101">
    <property type="entry name" value="Glyco_tran_28_C"/>
    <property type="match status" value="1"/>
</dbReference>
<dbReference type="EMBL" id="DQVE01000055">
    <property type="protein sequence ID" value="HIP98782.1"/>
    <property type="molecule type" value="Genomic_DNA"/>
</dbReference>
<gene>
    <name evidence="2" type="ORF">EYH37_05430</name>
</gene>
<protein>
    <submittedName>
        <fullName evidence="2">UDP-2,4-diacetamido-2,4, 6-trideoxy-beta-L-altropyranose hydrolase</fullName>
    </submittedName>
</protein>
<keyword evidence="2" id="KW-0378">Hydrolase</keyword>
<accession>A0A9D1CG38</accession>
<dbReference type="Gene3D" id="3.40.50.2000">
    <property type="entry name" value="Glycogen Phosphorylase B"/>
    <property type="match status" value="1"/>
</dbReference>
<evidence type="ECO:0000313" key="3">
    <source>
        <dbReference type="Proteomes" id="UP000606463"/>
    </source>
</evidence>
<dbReference type="Gene3D" id="3.40.50.11190">
    <property type="match status" value="1"/>
</dbReference>
<dbReference type="SUPFAM" id="SSF53756">
    <property type="entry name" value="UDP-Glycosyltransferase/glycogen phosphorylase"/>
    <property type="match status" value="1"/>
</dbReference>
<feature type="domain" description="Glycosyl transferase family 28 C-terminal" evidence="1">
    <location>
        <begin position="166"/>
        <end position="298"/>
    </location>
</feature>
<dbReference type="InterPro" id="IPR007235">
    <property type="entry name" value="Glyco_trans_28_C"/>
</dbReference>
<reference evidence="2" key="1">
    <citation type="journal article" date="2020" name="ISME J.">
        <title>Gammaproteobacteria mediating utilization of methyl-, sulfur- and petroleum organic compounds in deep ocean hydrothermal plumes.</title>
        <authorList>
            <person name="Zhou Z."/>
            <person name="Liu Y."/>
            <person name="Pan J."/>
            <person name="Cron B.R."/>
            <person name="Toner B.M."/>
            <person name="Anantharaman K."/>
            <person name="Breier J.A."/>
            <person name="Dick G.J."/>
            <person name="Li M."/>
        </authorList>
    </citation>
    <scope>NUCLEOTIDE SEQUENCE</scope>
    <source>
        <strain evidence="2">SZUA-1501</strain>
    </source>
</reference>
<evidence type="ECO:0000313" key="2">
    <source>
        <dbReference type="EMBL" id="HIP98782.1"/>
    </source>
</evidence>
<dbReference type="GO" id="GO:0016758">
    <property type="term" value="F:hexosyltransferase activity"/>
    <property type="evidence" value="ECO:0007669"/>
    <property type="project" value="InterPro"/>
</dbReference>
<evidence type="ECO:0000259" key="1">
    <source>
        <dbReference type="Pfam" id="PF04101"/>
    </source>
</evidence>
<sequence length="329" mass="36862">MPRAAIFTEGSAQIGMGHLTRCLSFAQAVSSFRAEVVFVVAGDSFAKEVVESYKFPVTIVESLNSLSQFPQGEIAFVDSYLADLSFYKKVAQRYEKKIYIDDYFRLDYPAGVILNYIPSLGIPEDYTNRPLLWGEKYHLLRKPFWNVAPKEIKGEVREVLVTFGGDDIRNLTPKVVKILLTHIKGLTINVVVGGGFKNKGELLKLAQSNPDRIKLCFNVSAEKMKRLMLSVDLAVSAGGQTLFELARVGVPTVAIGVAQNQENNLKGFSNLGFLETPFRWNEINFEEKLLEVFNRLMPYKVRKERSVLGREIIDGKGALRVAQFLIQGG</sequence>
<name>A0A9D1CG38_AQUAO</name>
<proteinExistence type="predicted"/>